<dbReference type="InterPro" id="IPR018389">
    <property type="entry name" value="DctP_fam"/>
</dbReference>
<sequence length="144" mass="15277">MSVGALSFASSILPTRVYEVAPHLTRVGIGAMYFGGIAANKDFFDGLPEEVQTAVLAAGKSTSLAHGAYVTEQANTAIGKMVAERLEISELPEDGKKKWVESLPNIVGPWLASNGEGATTLPKAYFAELRARGVTPLRDRDTGL</sequence>
<dbReference type="InterPro" id="IPR038404">
    <property type="entry name" value="TRAP_DctP_sf"/>
</dbReference>
<organism evidence="2 3">
    <name type="scientific">Rhizobium subbaraonis</name>
    <dbReference type="NCBI Taxonomy" id="908946"/>
    <lineage>
        <taxon>Bacteria</taxon>
        <taxon>Pseudomonadati</taxon>
        <taxon>Pseudomonadota</taxon>
        <taxon>Alphaproteobacteria</taxon>
        <taxon>Hyphomicrobiales</taxon>
        <taxon>Rhizobiaceae</taxon>
        <taxon>Rhizobium/Agrobacterium group</taxon>
        <taxon>Rhizobium</taxon>
    </lineage>
</organism>
<dbReference type="Pfam" id="PF03480">
    <property type="entry name" value="DctP"/>
    <property type="match status" value="1"/>
</dbReference>
<gene>
    <name evidence="2" type="ORF">SAMN05892877_15210</name>
</gene>
<dbReference type="AlphaFoldDB" id="A0A285V2G7"/>
<protein>
    <submittedName>
        <fullName evidence="2">Extracellular solute-binding protein (Family 7)</fullName>
    </submittedName>
</protein>
<name>A0A285V2G7_9HYPH</name>
<keyword evidence="1" id="KW-0732">Signal</keyword>
<keyword evidence="3" id="KW-1185">Reference proteome</keyword>
<evidence type="ECO:0000256" key="1">
    <source>
        <dbReference type="ARBA" id="ARBA00022729"/>
    </source>
</evidence>
<accession>A0A285V2G7</accession>
<dbReference type="GO" id="GO:0055085">
    <property type="term" value="P:transmembrane transport"/>
    <property type="evidence" value="ECO:0007669"/>
    <property type="project" value="InterPro"/>
</dbReference>
<proteinExistence type="predicted"/>
<evidence type="ECO:0000313" key="3">
    <source>
        <dbReference type="Proteomes" id="UP000219167"/>
    </source>
</evidence>
<reference evidence="2 3" key="1">
    <citation type="submission" date="2017-08" db="EMBL/GenBank/DDBJ databases">
        <authorList>
            <person name="de Groot N.N."/>
        </authorList>
    </citation>
    <scope>NUCLEOTIDE SEQUENCE [LARGE SCALE GENOMIC DNA]</scope>
    <source>
        <strain evidence="2 3">JC85</strain>
    </source>
</reference>
<dbReference type="Gene3D" id="3.40.190.170">
    <property type="entry name" value="Bacterial extracellular solute-binding protein, family 7"/>
    <property type="match status" value="1"/>
</dbReference>
<dbReference type="EMBL" id="OBQD01000052">
    <property type="protein sequence ID" value="SOC48345.1"/>
    <property type="molecule type" value="Genomic_DNA"/>
</dbReference>
<dbReference type="Proteomes" id="UP000219167">
    <property type="component" value="Unassembled WGS sequence"/>
</dbReference>
<evidence type="ECO:0000313" key="2">
    <source>
        <dbReference type="EMBL" id="SOC48345.1"/>
    </source>
</evidence>